<organism evidence="1 2">
    <name type="scientific">Burkholderia cepacia GG4</name>
    <dbReference type="NCBI Taxonomy" id="1009846"/>
    <lineage>
        <taxon>Bacteria</taxon>
        <taxon>Pseudomonadati</taxon>
        <taxon>Pseudomonadota</taxon>
        <taxon>Betaproteobacteria</taxon>
        <taxon>Burkholderiales</taxon>
        <taxon>Burkholderiaceae</taxon>
        <taxon>Burkholderia</taxon>
        <taxon>Burkholderia cepacia complex</taxon>
    </lineage>
</organism>
<dbReference type="KEGG" id="bct:GEM_5790"/>
<reference evidence="1 2" key="1">
    <citation type="journal article" date="2012" name="J. Bacteriol.">
        <title>Complete Genome Sequence of Burkholderia sp. Strain GG4, a Betaproteobacterium That Reduces 3-Oxo-N-Acylhomoserine Lactones and Produces Different N-Acylhomoserine Lactones.</title>
        <authorList>
            <person name="Hong K.W."/>
            <person name="Koh C.L."/>
            <person name="Sam C.K."/>
            <person name="Yin W.F."/>
            <person name="Chan K.G."/>
        </authorList>
    </citation>
    <scope>NUCLEOTIDE SEQUENCE [LARGE SCALE GENOMIC DNA]</scope>
    <source>
        <strain evidence="1 2">GG4</strain>
    </source>
</reference>
<evidence type="ECO:0000313" key="2">
    <source>
        <dbReference type="Proteomes" id="UP000032866"/>
    </source>
</evidence>
<sequence length="304" mass="34497">MFRTLYAAMPYETPFSLMTALASTTRDLKVRTVDRQLVRDGPKLLQTCPCRLSRFCALTDSFYGGPRQVLTERTLYPLYLGCMSAAMASRMEAQVCDGVKSRACGPTLPVHLHSTNRYGVECPDCSEYTESSVGRRCSLSFQCIPLQTRCPIHGCRYKLADACSWYEFNMFAPPDTCRLRNSVRLSEMMLTFLSSTSSQCQLATTISMLRERGYMSENNRVKRSALARDFAAVFSSGFEDIRLNMWFSSNCMITHVLKCVTHSELCAHPIEIALLRLALSEIEYALPRRAKGHRSRLVRRQLSH</sequence>
<gene>
    <name evidence="1" type="ORF">GEM_5790</name>
</gene>
<accession>A0A9W3K865</accession>
<protein>
    <submittedName>
        <fullName evidence="1">Uncharacterized protein</fullName>
    </submittedName>
</protein>
<evidence type="ECO:0000313" key="1">
    <source>
        <dbReference type="EMBL" id="AFQ52174.1"/>
    </source>
</evidence>
<dbReference type="Proteomes" id="UP000032866">
    <property type="component" value="Chromosome 2"/>
</dbReference>
<dbReference type="AlphaFoldDB" id="A0A9W3K865"/>
<dbReference type="EMBL" id="CP003775">
    <property type="protein sequence ID" value="AFQ52174.1"/>
    <property type="molecule type" value="Genomic_DNA"/>
</dbReference>
<proteinExistence type="predicted"/>
<name>A0A9W3K865_BURCE</name>